<evidence type="ECO:0000256" key="3">
    <source>
        <dbReference type="ARBA" id="ARBA00022692"/>
    </source>
</evidence>
<evidence type="ECO:0000313" key="9">
    <source>
        <dbReference type="Proteomes" id="UP000632125"/>
    </source>
</evidence>
<keyword evidence="5 6" id="KW-0472">Membrane</keyword>
<evidence type="ECO:0000259" key="7">
    <source>
        <dbReference type="PROSITE" id="PS50928"/>
    </source>
</evidence>
<feature type="transmembrane region" description="Helical" evidence="6">
    <location>
        <begin position="144"/>
        <end position="173"/>
    </location>
</feature>
<evidence type="ECO:0000313" key="8">
    <source>
        <dbReference type="EMBL" id="MBD2866961.1"/>
    </source>
</evidence>
<dbReference type="AlphaFoldDB" id="A0A927CIT4"/>
<keyword evidence="9" id="KW-1185">Reference proteome</keyword>
<reference evidence="8" key="1">
    <citation type="submission" date="2020-09" db="EMBL/GenBank/DDBJ databases">
        <title>A novel bacterium of genus Paenibacillus, isolated from South China Sea.</title>
        <authorList>
            <person name="Huang H."/>
            <person name="Mo K."/>
            <person name="Hu Y."/>
        </authorList>
    </citation>
    <scope>NUCLEOTIDE SEQUENCE</scope>
    <source>
        <strain evidence="8">IB182493</strain>
    </source>
</reference>
<dbReference type="SUPFAM" id="SSF161098">
    <property type="entry name" value="MetI-like"/>
    <property type="match status" value="1"/>
</dbReference>
<dbReference type="InterPro" id="IPR000515">
    <property type="entry name" value="MetI-like"/>
</dbReference>
<keyword evidence="2 6" id="KW-0813">Transport</keyword>
<sequence>MTQGQTPTVGQLKQIIRKRLRSGRLVAGLLHNMRKYWPLYAMALPGIAFLVIFKYVPLLGSVIALQDYSVFRGLQDSPWVGFKHFETLFRYPDFQRVLVNTLLLGALKTILAFPIPVMLALMINEVRHALVKKGIQTALYIPHFLSWVIVGGIVFDVFAISGLFNIVIGWFGYDPVLVMQDSRFFRAVYVITGIWRDAGWGTIVYMAAISAIDPQLYESAMMDGASKWKQMLYVTLPLLMPTILILFLLDIGNFMELGFDHVFNLLTPMTYSVGDILDTYVFRTGIQQAQYSFATAVGLFQSVIGFILVHTFNRMSRKISDGGLW</sequence>
<keyword evidence="4 6" id="KW-1133">Transmembrane helix</keyword>
<dbReference type="Gene3D" id="1.10.3720.10">
    <property type="entry name" value="MetI-like"/>
    <property type="match status" value="1"/>
</dbReference>
<dbReference type="PANTHER" id="PTHR43496:SF1">
    <property type="entry name" value="POLYGALACTURONAN_RHAMNOGALACTURONAN TRANSPORT SYSTEM PERMEASE PROTEIN YTEP"/>
    <property type="match status" value="1"/>
</dbReference>
<feature type="transmembrane region" description="Helical" evidence="6">
    <location>
        <begin position="39"/>
        <end position="65"/>
    </location>
</feature>
<feature type="transmembrane region" description="Helical" evidence="6">
    <location>
        <begin position="97"/>
        <end position="123"/>
    </location>
</feature>
<dbReference type="GO" id="GO:0055085">
    <property type="term" value="P:transmembrane transport"/>
    <property type="evidence" value="ECO:0007669"/>
    <property type="project" value="InterPro"/>
</dbReference>
<feature type="transmembrane region" description="Helical" evidence="6">
    <location>
        <begin position="193"/>
        <end position="212"/>
    </location>
</feature>
<dbReference type="InterPro" id="IPR035906">
    <property type="entry name" value="MetI-like_sf"/>
</dbReference>
<dbReference type="Pfam" id="PF00528">
    <property type="entry name" value="BPD_transp_1"/>
    <property type="match status" value="1"/>
</dbReference>
<comment type="subcellular location">
    <subcellularLocation>
        <location evidence="6">Cell membrane</location>
        <topology evidence="6">Multi-pass membrane protein</topology>
    </subcellularLocation>
    <subcellularLocation>
        <location evidence="1">Membrane</location>
        <topology evidence="1">Multi-pass membrane protein</topology>
    </subcellularLocation>
</comment>
<dbReference type="CDD" id="cd06261">
    <property type="entry name" value="TM_PBP2"/>
    <property type="match status" value="1"/>
</dbReference>
<dbReference type="PROSITE" id="PS50928">
    <property type="entry name" value="ABC_TM1"/>
    <property type="match status" value="1"/>
</dbReference>
<dbReference type="Proteomes" id="UP000632125">
    <property type="component" value="Unassembled WGS sequence"/>
</dbReference>
<comment type="similarity">
    <text evidence="6">Belongs to the binding-protein-dependent transport system permease family.</text>
</comment>
<dbReference type="PANTHER" id="PTHR43496">
    <property type="entry name" value="PROTEIN LPLB"/>
    <property type="match status" value="1"/>
</dbReference>
<name>A0A927CIT4_9BACL</name>
<protein>
    <submittedName>
        <fullName evidence="8">Sugar ABC transporter permease</fullName>
    </submittedName>
</protein>
<accession>A0A927CIT4</accession>
<feature type="transmembrane region" description="Helical" evidence="6">
    <location>
        <begin position="289"/>
        <end position="309"/>
    </location>
</feature>
<feature type="domain" description="ABC transmembrane type-1" evidence="7">
    <location>
        <begin position="98"/>
        <end position="312"/>
    </location>
</feature>
<comment type="caution">
    <text evidence="8">The sequence shown here is derived from an EMBL/GenBank/DDBJ whole genome shotgun (WGS) entry which is preliminary data.</text>
</comment>
<feature type="transmembrane region" description="Helical" evidence="6">
    <location>
        <begin position="232"/>
        <end position="249"/>
    </location>
</feature>
<proteinExistence type="inferred from homology"/>
<evidence type="ECO:0000256" key="6">
    <source>
        <dbReference type="RuleBase" id="RU363032"/>
    </source>
</evidence>
<gene>
    <name evidence="8" type="ORF">IDH41_00115</name>
</gene>
<keyword evidence="3 6" id="KW-0812">Transmembrane</keyword>
<organism evidence="8 9">
    <name type="scientific">Paenibacillus arenilitoris</name>
    <dbReference type="NCBI Taxonomy" id="2772299"/>
    <lineage>
        <taxon>Bacteria</taxon>
        <taxon>Bacillati</taxon>
        <taxon>Bacillota</taxon>
        <taxon>Bacilli</taxon>
        <taxon>Bacillales</taxon>
        <taxon>Paenibacillaceae</taxon>
        <taxon>Paenibacillus</taxon>
    </lineage>
</organism>
<evidence type="ECO:0000256" key="1">
    <source>
        <dbReference type="ARBA" id="ARBA00004141"/>
    </source>
</evidence>
<dbReference type="EMBL" id="JACXIY010000001">
    <property type="protein sequence ID" value="MBD2866961.1"/>
    <property type="molecule type" value="Genomic_DNA"/>
</dbReference>
<evidence type="ECO:0000256" key="4">
    <source>
        <dbReference type="ARBA" id="ARBA00022989"/>
    </source>
</evidence>
<evidence type="ECO:0000256" key="5">
    <source>
        <dbReference type="ARBA" id="ARBA00023136"/>
    </source>
</evidence>
<evidence type="ECO:0000256" key="2">
    <source>
        <dbReference type="ARBA" id="ARBA00022448"/>
    </source>
</evidence>
<dbReference type="GO" id="GO:0005886">
    <property type="term" value="C:plasma membrane"/>
    <property type="evidence" value="ECO:0007669"/>
    <property type="project" value="UniProtKB-SubCell"/>
</dbReference>